<dbReference type="InterPro" id="IPR024079">
    <property type="entry name" value="MetalloPept_cat_dom_sf"/>
</dbReference>
<evidence type="ECO:0000256" key="2">
    <source>
        <dbReference type="ARBA" id="ARBA00022670"/>
    </source>
</evidence>
<dbReference type="PANTHER" id="PTHR11804:SF82">
    <property type="entry name" value="THIMET OLIGOPEPTIDASE-RELATED"/>
    <property type="match status" value="1"/>
</dbReference>
<gene>
    <name evidence="9" type="ORF">A2U01_0008193</name>
</gene>
<organism evidence="9 10">
    <name type="scientific">Trifolium medium</name>
    <dbReference type="NCBI Taxonomy" id="97028"/>
    <lineage>
        <taxon>Eukaryota</taxon>
        <taxon>Viridiplantae</taxon>
        <taxon>Streptophyta</taxon>
        <taxon>Embryophyta</taxon>
        <taxon>Tracheophyta</taxon>
        <taxon>Spermatophyta</taxon>
        <taxon>Magnoliopsida</taxon>
        <taxon>eudicotyledons</taxon>
        <taxon>Gunneridae</taxon>
        <taxon>Pentapetalae</taxon>
        <taxon>rosids</taxon>
        <taxon>fabids</taxon>
        <taxon>Fabales</taxon>
        <taxon>Fabaceae</taxon>
        <taxon>Papilionoideae</taxon>
        <taxon>50 kb inversion clade</taxon>
        <taxon>NPAAA clade</taxon>
        <taxon>Hologalegina</taxon>
        <taxon>IRL clade</taxon>
        <taxon>Trifolieae</taxon>
        <taxon>Trifolium</taxon>
    </lineage>
</organism>
<keyword evidence="5 7" id="KW-0862">Zinc</keyword>
<feature type="non-terminal residue" evidence="9">
    <location>
        <position position="115"/>
    </location>
</feature>
<evidence type="ECO:0000256" key="4">
    <source>
        <dbReference type="ARBA" id="ARBA00022801"/>
    </source>
</evidence>
<keyword evidence="4 7" id="KW-0378">Hydrolase</keyword>
<accession>A0A392MJR5</accession>
<evidence type="ECO:0000256" key="1">
    <source>
        <dbReference type="ARBA" id="ARBA00006040"/>
    </source>
</evidence>
<name>A0A392MJR5_9FABA</name>
<dbReference type="Gene3D" id="1.10.1370.10">
    <property type="entry name" value="Neurolysin, domain 3"/>
    <property type="match status" value="1"/>
</dbReference>
<evidence type="ECO:0000256" key="7">
    <source>
        <dbReference type="RuleBase" id="RU003435"/>
    </source>
</evidence>
<dbReference type="PANTHER" id="PTHR11804">
    <property type="entry name" value="PROTEASE M3 THIMET OLIGOPEPTIDASE-RELATED"/>
    <property type="match status" value="1"/>
</dbReference>
<dbReference type="Proteomes" id="UP000265520">
    <property type="component" value="Unassembled WGS sequence"/>
</dbReference>
<feature type="domain" description="Peptidase M3A/M3B catalytic" evidence="8">
    <location>
        <begin position="4"/>
        <end position="115"/>
    </location>
</feature>
<dbReference type="AlphaFoldDB" id="A0A392MJR5"/>
<evidence type="ECO:0000256" key="3">
    <source>
        <dbReference type="ARBA" id="ARBA00022723"/>
    </source>
</evidence>
<dbReference type="GO" id="GO:0046872">
    <property type="term" value="F:metal ion binding"/>
    <property type="evidence" value="ECO:0007669"/>
    <property type="project" value="UniProtKB-UniRule"/>
</dbReference>
<dbReference type="GO" id="GO:0006508">
    <property type="term" value="P:proteolysis"/>
    <property type="evidence" value="ECO:0007669"/>
    <property type="project" value="UniProtKB-KW"/>
</dbReference>
<dbReference type="InterPro" id="IPR024077">
    <property type="entry name" value="Neurolysin/TOP_dom2"/>
</dbReference>
<keyword evidence="2 7" id="KW-0645">Protease</keyword>
<reference evidence="9 10" key="1">
    <citation type="journal article" date="2018" name="Front. Plant Sci.">
        <title>Red Clover (Trifolium pratense) and Zigzag Clover (T. medium) - A Picture of Genomic Similarities and Differences.</title>
        <authorList>
            <person name="Dluhosova J."/>
            <person name="Istvanek J."/>
            <person name="Nedelnik J."/>
            <person name="Repkova J."/>
        </authorList>
    </citation>
    <scope>NUCLEOTIDE SEQUENCE [LARGE SCALE GENOMIC DNA]</scope>
    <source>
        <strain evidence="10">cv. 10/8</strain>
        <tissue evidence="9">Leaf</tissue>
    </source>
</reference>
<keyword evidence="6 7" id="KW-0482">Metalloprotease</keyword>
<evidence type="ECO:0000256" key="6">
    <source>
        <dbReference type="ARBA" id="ARBA00023049"/>
    </source>
</evidence>
<dbReference type="GO" id="GO:0006518">
    <property type="term" value="P:peptide metabolic process"/>
    <property type="evidence" value="ECO:0007669"/>
    <property type="project" value="TreeGrafter"/>
</dbReference>
<comment type="caution">
    <text evidence="9">The sequence shown here is derived from an EMBL/GenBank/DDBJ whole genome shotgun (WGS) entry which is preliminary data.</text>
</comment>
<dbReference type="EMBL" id="LXQA010011974">
    <property type="protein sequence ID" value="MCH87325.1"/>
    <property type="molecule type" value="Genomic_DNA"/>
</dbReference>
<evidence type="ECO:0000256" key="5">
    <source>
        <dbReference type="ARBA" id="ARBA00022833"/>
    </source>
</evidence>
<evidence type="ECO:0000313" key="9">
    <source>
        <dbReference type="EMBL" id="MCH87325.1"/>
    </source>
</evidence>
<comment type="similarity">
    <text evidence="1 7">Belongs to the peptidase M3 family.</text>
</comment>
<sequence length="115" mass="13622">MIQVQQRHKYARLLGYSCYAEYAVDVRMAKSPTKVFEFLNDISIRINDLAMRELDILKDLKKKEEGEFPFGIEDLLYYVKRVEEQNYDLDFGEIKQYLPISLVLSGIFKIVQDLF</sequence>
<dbReference type="Pfam" id="PF01432">
    <property type="entry name" value="Peptidase_M3"/>
    <property type="match status" value="1"/>
</dbReference>
<dbReference type="InterPro" id="IPR045090">
    <property type="entry name" value="Pept_M3A_M3B"/>
</dbReference>
<dbReference type="InterPro" id="IPR001567">
    <property type="entry name" value="Pept_M3A_M3B_dom"/>
</dbReference>
<keyword evidence="10" id="KW-1185">Reference proteome</keyword>
<dbReference type="Gene3D" id="3.40.390.10">
    <property type="entry name" value="Collagenase (Catalytic Domain)"/>
    <property type="match status" value="1"/>
</dbReference>
<evidence type="ECO:0000313" key="10">
    <source>
        <dbReference type="Proteomes" id="UP000265520"/>
    </source>
</evidence>
<dbReference type="SUPFAM" id="SSF55486">
    <property type="entry name" value="Metalloproteases ('zincins'), catalytic domain"/>
    <property type="match status" value="1"/>
</dbReference>
<protein>
    <submittedName>
        <fullName evidence="9">Neurolysin mitochondrial-like</fullName>
    </submittedName>
</protein>
<keyword evidence="3 7" id="KW-0479">Metal-binding</keyword>
<comment type="cofactor">
    <cofactor evidence="7">
        <name>Zn(2+)</name>
        <dbReference type="ChEBI" id="CHEBI:29105"/>
    </cofactor>
    <text evidence="7">Binds 1 zinc ion.</text>
</comment>
<evidence type="ECO:0000259" key="8">
    <source>
        <dbReference type="Pfam" id="PF01432"/>
    </source>
</evidence>
<proteinExistence type="inferred from homology"/>
<dbReference type="GO" id="GO:0004222">
    <property type="term" value="F:metalloendopeptidase activity"/>
    <property type="evidence" value="ECO:0007669"/>
    <property type="project" value="InterPro"/>
</dbReference>